<comment type="subcellular location">
    <subcellularLocation>
        <location evidence="1 9">Cell membrane</location>
        <topology evidence="1 9">Multi-pass membrane protein</topology>
    </subcellularLocation>
</comment>
<evidence type="ECO:0000256" key="8">
    <source>
        <dbReference type="ARBA" id="ARBA00023315"/>
    </source>
</evidence>
<evidence type="ECO:0000313" key="11">
    <source>
        <dbReference type="EMBL" id="RDC60954.1"/>
    </source>
</evidence>
<feature type="transmembrane region" description="Helical" evidence="9">
    <location>
        <begin position="185"/>
        <end position="206"/>
    </location>
</feature>
<dbReference type="GO" id="GO:0042158">
    <property type="term" value="P:lipoprotein biosynthetic process"/>
    <property type="evidence" value="ECO:0007669"/>
    <property type="project" value="UniProtKB-UniRule"/>
</dbReference>
<proteinExistence type="inferred from homology"/>
<comment type="pathway">
    <text evidence="9">Protein modification; lipoprotein biosynthesis (N-acyl transfer).</text>
</comment>
<dbReference type="GO" id="GO:0016410">
    <property type="term" value="F:N-acyltransferase activity"/>
    <property type="evidence" value="ECO:0007669"/>
    <property type="project" value="UniProtKB-UniRule"/>
</dbReference>
<keyword evidence="11" id="KW-0449">Lipoprotein</keyword>
<evidence type="ECO:0000256" key="7">
    <source>
        <dbReference type="ARBA" id="ARBA00023136"/>
    </source>
</evidence>
<comment type="function">
    <text evidence="9">Catalyzes the phospholipid dependent N-acylation of the N-terminal cysteine of apolipoprotein, the last step in lipoprotein maturation.</text>
</comment>
<comment type="similarity">
    <text evidence="2 9">Belongs to the CN hydrolase family. Apolipoprotein N-acyltransferase subfamily.</text>
</comment>
<dbReference type="InterPro" id="IPR004563">
    <property type="entry name" value="Apolipo_AcylTrfase"/>
</dbReference>
<dbReference type="PANTHER" id="PTHR38686:SF1">
    <property type="entry name" value="APOLIPOPROTEIN N-ACYLTRANSFERASE"/>
    <property type="match status" value="1"/>
</dbReference>
<feature type="domain" description="CN hydrolase" evidence="10">
    <location>
        <begin position="249"/>
        <end position="520"/>
    </location>
</feature>
<dbReference type="AlphaFoldDB" id="A0A369Q8B5"/>
<comment type="caution">
    <text evidence="11">The sequence shown here is derived from an EMBL/GenBank/DDBJ whole genome shotgun (WGS) entry which is preliminary data.</text>
</comment>
<dbReference type="Gene3D" id="3.60.110.10">
    <property type="entry name" value="Carbon-nitrogen hydrolase"/>
    <property type="match status" value="1"/>
</dbReference>
<dbReference type="Pfam" id="PF00795">
    <property type="entry name" value="CN_hydrolase"/>
    <property type="match status" value="1"/>
</dbReference>
<keyword evidence="5 9" id="KW-0812">Transmembrane</keyword>
<keyword evidence="12" id="KW-1185">Reference proteome</keyword>
<dbReference type="PANTHER" id="PTHR38686">
    <property type="entry name" value="APOLIPOPROTEIN N-ACYLTRANSFERASE"/>
    <property type="match status" value="1"/>
</dbReference>
<evidence type="ECO:0000256" key="4">
    <source>
        <dbReference type="ARBA" id="ARBA00022679"/>
    </source>
</evidence>
<dbReference type="CDD" id="cd07571">
    <property type="entry name" value="ALP_N-acyl_transferase"/>
    <property type="match status" value="1"/>
</dbReference>
<accession>A0A369Q8B5</accession>
<dbReference type="InterPro" id="IPR003010">
    <property type="entry name" value="C-N_Hydrolase"/>
</dbReference>
<keyword evidence="4 9" id="KW-0808">Transferase</keyword>
<feature type="transmembrane region" description="Helical" evidence="9">
    <location>
        <begin position="143"/>
        <end position="165"/>
    </location>
</feature>
<keyword evidence="3 9" id="KW-1003">Cell membrane</keyword>
<feature type="transmembrane region" description="Helical" evidence="9">
    <location>
        <begin position="218"/>
        <end position="238"/>
    </location>
</feature>
<dbReference type="HAMAP" id="MF_01148">
    <property type="entry name" value="Lnt"/>
    <property type="match status" value="1"/>
</dbReference>
<reference evidence="11 12" key="1">
    <citation type="submission" date="2018-04" db="EMBL/GenBank/DDBJ databases">
        <title>Altererythrobacter sp. HME9302 genome sequencing and assembly.</title>
        <authorList>
            <person name="Kang H."/>
            <person name="Kim H."/>
            <person name="Joh K."/>
        </authorList>
    </citation>
    <scope>NUCLEOTIDE SEQUENCE [LARGE SCALE GENOMIC DNA]</scope>
    <source>
        <strain evidence="11 12">HME9302</strain>
    </source>
</reference>
<gene>
    <name evidence="9" type="primary">lnt</name>
    <name evidence="11" type="ORF">HME9302_02171</name>
</gene>
<dbReference type="GO" id="GO:0005886">
    <property type="term" value="C:plasma membrane"/>
    <property type="evidence" value="ECO:0007669"/>
    <property type="project" value="UniProtKB-SubCell"/>
</dbReference>
<keyword evidence="7 9" id="KW-0472">Membrane</keyword>
<evidence type="ECO:0000259" key="10">
    <source>
        <dbReference type="PROSITE" id="PS50263"/>
    </source>
</evidence>
<feature type="transmembrane region" description="Helical" evidence="9">
    <location>
        <begin position="105"/>
        <end position="131"/>
    </location>
</feature>
<evidence type="ECO:0000256" key="1">
    <source>
        <dbReference type="ARBA" id="ARBA00004651"/>
    </source>
</evidence>
<keyword evidence="6 9" id="KW-1133">Transmembrane helix</keyword>
<dbReference type="NCBIfam" id="TIGR00546">
    <property type="entry name" value="lnt"/>
    <property type="match status" value="1"/>
</dbReference>
<feature type="transmembrane region" description="Helical" evidence="9">
    <location>
        <begin position="78"/>
        <end position="99"/>
    </location>
</feature>
<dbReference type="Proteomes" id="UP000253727">
    <property type="component" value="Unassembled WGS sequence"/>
</dbReference>
<dbReference type="Pfam" id="PF20154">
    <property type="entry name" value="LNT_N"/>
    <property type="match status" value="1"/>
</dbReference>
<dbReference type="PROSITE" id="PS50263">
    <property type="entry name" value="CN_HYDROLASE"/>
    <property type="match status" value="1"/>
</dbReference>
<evidence type="ECO:0000256" key="3">
    <source>
        <dbReference type="ARBA" id="ARBA00022475"/>
    </source>
</evidence>
<evidence type="ECO:0000313" key="12">
    <source>
        <dbReference type="Proteomes" id="UP000253727"/>
    </source>
</evidence>
<comment type="catalytic activity">
    <reaction evidence="9">
        <text>N-terminal S-1,2-diacyl-sn-glyceryl-L-cysteinyl-[lipoprotein] + a glycerophospholipid = N-acyl-S-1,2-diacyl-sn-glyceryl-L-cysteinyl-[lipoprotein] + a 2-acyl-sn-glycero-3-phospholipid + H(+)</text>
        <dbReference type="Rhea" id="RHEA:48228"/>
        <dbReference type="Rhea" id="RHEA-COMP:14681"/>
        <dbReference type="Rhea" id="RHEA-COMP:14684"/>
        <dbReference type="ChEBI" id="CHEBI:15378"/>
        <dbReference type="ChEBI" id="CHEBI:136912"/>
        <dbReference type="ChEBI" id="CHEBI:140656"/>
        <dbReference type="ChEBI" id="CHEBI:140657"/>
        <dbReference type="ChEBI" id="CHEBI:140660"/>
        <dbReference type="EC" id="2.3.1.269"/>
    </reaction>
</comment>
<evidence type="ECO:0000256" key="9">
    <source>
        <dbReference type="HAMAP-Rule" id="MF_01148"/>
    </source>
</evidence>
<organism evidence="11 12">
    <name type="scientific">Alteripontixanthobacter maritimus</name>
    <dbReference type="NCBI Taxonomy" id="2161824"/>
    <lineage>
        <taxon>Bacteria</taxon>
        <taxon>Pseudomonadati</taxon>
        <taxon>Pseudomonadota</taxon>
        <taxon>Alphaproteobacteria</taxon>
        <taxon>Sphingomonadales</taxon>
        <taxon>Erythrobacteraceae</taxon>
        <taxon>Alteripontixanthobacter</taxon>
    </lineage>
</organism>
<evidence type="ECO:0000256" key="2">
    <source>
        <dbReference type="ARBA" id="ARBA00010065"/>
    </source>
</evidence>
<dbReference type="EC" id="2.3.1.269" evidence="9"/>
<keyword evidence="8 9" id="KW-0012">Acyltransferase</keyword>
<evidence type="ECO:0000256" key="5">
    <source>
        <dbReference type="ARBA" id="ARBA00022692"/>
    </source>
</evidence>
<name>A0A369Q8B5_9SPHN</name>
<feature type="transmembrane region" description="Helical" evidence="9">
    <location>
        <begin position="47"/>
        <end position="66"/>
    </location>
</feature>
<evidence type="ECO:0000256" key="6">
    <source>
        <dbReference type="ARBA" id="ARBA00022989"/>
    </source>
</evidence>
<dbReference type="InterPro" id="IPR036526">
    <property type="entry name" value="C-N_Hydrolase_sf"/>
</dbReference>
<dbReference type="SUPFAM" id="SSF56317">
    <property type="entry name" value="Carbon-nitrogen hydrolase"/>
    <property type="match status" value="1"/>
</dbReference>
<sequence>MARSDSDNAVAAPPMARADYLPAPLTRYPRLTAIGAGLLAATGFPPLALWPIALLAVGIFAATIHAAPTARSAFVRGWLFGVAHFTLANNWIATAFTYQAEMPQFLGWLAVPLLSLYLAVYPALAALAAWWIIRRAGHANTSFLPFVAALSGTWIVTEWLRSWVFTGYAWDPLGLILLGGFERPGLAAVLPVIGTYALSGLVLLLGGGLWALVAERRWVAGVVTAALIVAGMFLPAGAMREGTLPFTLVQPDLRQPELDDPTRFEDQFQRITRLTLPMISADDRAGARSRRLVMWPESGVPDYLRDGYPQRYYDRATAAGDPAFARRRIGRVIGSESLLLTGSVDLEIEDGRAVGARNVVTALDGEGAIRASYAKAHLVPYGEYLALRWLLEPLGASRLVAGSIDFWPGPGPQTLDLGEYGQAGIQICYEIVFSGQVTDPDTRPDYIFNPSNDGWFGSWGPPQHLAQARMRAIEEGLPVLRSTTTGISAVIDARGVVRDHIGMHRAARMDGIVPPAHAPTLFSRLGNVLPLAWAILLIGLSILASRRWHR</sequence>
<protein>
    <recommendedName>
        <fullName evidence="9">Apolipoprotein N-acyltransferase</fullName>
        <shortName evidence="9">ALP N-acyltransferase</shortName>
        <ecNumber evidence="9">2.3.1.269</ecNumber>
    </recommendedName>
</protein>
<dbReference type="UniPathway" id="UPA00666"/>
<dbReference type="EMBL" id="QBKA01000002">
    <property type="protein sequence ID" value="RDC60954.1"/>
    <property type="molecule type" value="Genomic_DNA"/>
</dbReference>
<feature type="transmembrane region" description="Helical" evidence="9">
    <location>
        <begin position="525"/>
        <end position="544"/>
    </location>
</feature>
<dbReference type="InterPro" id="IPR045378">
    <property type="entry name" value="LNT_N"/>
</dbReference>